<dbReference type="EMBL" id="LNIX01000001">
    <property type="protein sequence ID" value="OXA65229.1"/>
    <property type="molecule type" value="Genomic_DNA"/>
</dbReference>
<evidence type="ECO:0000313" key="4">
    <source>
        <dbReference type="Proteomes" id="UP000198287"/>
    </source>
</evidence>
<keyword evidence="1 3" id="KW-0808">Transferase</keyword>
<gene>
    <name evidence="3" type="ORF">Fcan01_02945</name>
</gene>
<dbReference type="STRING" id="158441.A0A226F621"/>
<sequence>MENPLRYETFKSENPTISSTYSKNAEELVESMSWEEGDIIMDYGCGSGQFMTEYLFPKIPNPRCICGVDISPNMIRFAYENCKNKENIYFAIGDIMDKYQWTFKEKMVSKFVAYLVLCYVQDYRGFISKVYDFLKPGGQVGMLVPFSKAYGIPHQLLSQEKWAQYAEKKELTNHSSFAPWTYAEDIDAPSSIKDSLLSCGFRIDRFTVNDIKLEFPSIRNLCEFLCTITSALSTVPEKFHDDFMEEMIDYVTSNLGSSRGVTTHPGDNNSSVISVEWKFLNFVATKP</sequence>
<dbReference type="Pfam" id="PF13649">
    <property type="entry name" value="Methyltransf_25"/>
    <property type="match status" value="1"/>
</dbReference>
<dbReference type="PRINTS" id="PR00507">
    <property type="entry name" value="N12N6MTFRASE"/>
</dbReference>
<evidence type="ECO:0000256" key="1">
    <source>
        <dbReference type="ARBA" id="ARBA00022679"/>
    </source>
</evidence>
<protein>
    <submittedName>
        <fullName evidence="3">Juvenile hormone acid O-methyltransferase</fullName>
    </submittedName>
</protein>
<dbReference type="SUPFAM" id="SSF53335">
    <property type="entry name" value="S-adenosyl-L-methionine-dependent methyltransferases"/>
    <property type="match status" value="1"/>
</dbReference>
<organism evidence="3 4">
    <name type="scientific">Folsomia candida</name>
    <name type="common">Springtail</name>
    <dbReference type="NCBI Taxonomy" id="158441"/>
    <lineage>
        <taxon>Eukaryota</taxon>
        <taxon>Metazoa</taxon>
        <taxon>Ecdysozoa</taxon>
        <taxon>Arthropoda</taxon>
        <taxon>Hexapoda</taxon>
        <taxon>Collembola</taxon>
        <taxon>Entomobryomorpha</taxon>
        <taxon>Isotomoidea</taxon>
        <taxon>Isotomidae</taxon>
        <taxon>Proisotominae</taxon>
        <taxon>Folsomia</taxon>
    </lineage>
</organism>
<comment type="caution">
    <text evidence="3">The sequence shown here is derived from an EMBL/GenBank/DDBJ whole genome shotgun (WGS) entry which is preliminary data.</text>
</comment>
<dbReference type="AlphaFoldDB" id="A0A226F621"/>
<dbReference type="CDD" id="cd02440">
    <property type="entry name" value="AdoMet_MTases"/>
    <property type="match status" value="1"/>
</dbReference>
<name>A0A226F621_FOLCA</name>
<dbReference type="Gene3D" id="3.40.50.150">
    <property type="entry name" value="Vaccinia Virus protein VP39"/>
    <property type="match status" value="1"/>
</dbReference>
<accession>A0A226F621</accession>
<dbReference type="GO" id="GO:0008168">
    <property type="term" value="F:methyltransferase activity"/>
    <property type="evidence" value="ECO:0007669"/>
    <property type="project" value="UniProtKB-KW"/>
</dbReference>
<dbReference type="GO" id="GO:0032259">
    <property type="term" value="P:methylation"/>
    <property type="evidence" value="ECO:0007669"/>
    <property type="project" value="UniProtKB-KW"/>
</dbReference>
<feature type="domain" description="Methyltransferase" evidence="2">
    <location>
        <begin position="40"/>
        <end position="138"/>
    </location>
</feature>
<proteinExistence type="predicted"/>
<dbReference type="OMA" id="FAYENCK"/>
<dbReference type="InterPro" id="IPR041698">
    <property type="entry name" value="Methyltransf_25"/>
</dbReference>
<dbReference type="Proteomes" id="UP000198287">
    <property type="component" value="Unassembled WGS sequence"/>
</dbReference>
<evidence type="ECO:0000313" key="3">
    <source>
        <dbReference type="EMBL" id="OXA65229.1"/>
    </source>
</evidence>
<reference evidence="3 4" key="1">
    <citation type="submission" date="2015-12" db="EMBL/GenBank/DDBJ databases">
        <title>The genome of Folsomia candida.</title>
        <authorList>
            <person name="Faddeeva A."/>
            <person name="Derks M.F."/>
            <person name="Anvar Y."/>
            <person name="Smit S."/>
            <person name="Van Straalen N."/>
            <person name="Roelofs D."/>
        </authorList>
    </citation>
    <scope>NUCLEOTIDE SEQUENCE [LARGE SCALE GENOMIC DNA]</scope>
    <source>
        <strain evidence="3 4">VU population</strain>
        <tissue evidence="3">Whole body</tissue>
    </source>
</reference>
<dbReference type="InterPro" id="IPR029063">
    <property type="entry name" value="SAM-dependent_MTases_sf"/>
</dbReference>
<dbReference type="OrthoDB" id="8300214at2759"/>
<evidence type="ECO:0000259" key="2">
    <source>
        <dbReference type="Pfam" id="PF13649"/>
    </source>
</evidence>
<keyword evidence="3" id="KW-0489">Methyltransferase</keyword>
<dbReference type="PANTHER" id="PTHR43861">
    <property type="entry name" value="TRANS-ACONITATE 2-METHYLTRANSFERASE-RELATED"/>
    <property type="match status" value="1"/>
</dbReference>
<keyword evidence="4" id="KW-1185">Reference proteome</keyword>